<dbReference type="RefSeq" id="WP_062648291.1">
    <property type="nucleotide sequence ID" value="NZ_LPUR01000001.1"/>
</dbReference>
<name>A0A135WJJ7_9FLAO</name>
<evidence type="ECO:0000313" key="1">
    <source>
        <dbReference type="EMBL" id="KXH84952.1"/>
    </source>
</evidence>
<reference evidence="1 2" key="2">
    <citation type="journal article" date="2016" name="Genome Announc.">
        <title>Draft Genome Sequence of a Biocontrol Rhizobacterium, Chryseobacterium kwangjuense Strain KJ1R5, Isolated from Pepper (Capsicum annuum).</title>
        <authorList>
            <person name="Jeong J.J."/>
            <person name="Park H."/>
            <person name="Park B.H."/>
            <person name="Mannaa M."/>
            <person name="Sang M.K."/>
            <person name="Choi I.G."/>
            <person name="Kim K.D."/>
        </authorList>
    </citation>
    <scope>NUCLEOTIDE SEQUENCE [LARGE SCALE GENOMIC DNA]</scope>
    <source>
        <strain evidence="1 2">KJ1R5</strain>
    </source>
</reference>
<dbReference type="Proteomes" id="UP000070513">
    <property type="component" value="Unassembled WGS sequence"/>
</dbReference>
<dbReference type="AlphaFoldDB" id="A0A135WJJ7"/>
<sequence length="94" mass="10948">MTIKIYRPQNPILKKYIESFYILEQTTGEPSATYFTFPSIYNSTEMELIPESEIRFFRADNNDRTIEFIPDTAGVYNSIILTKGGVKEVIRRSK</sequence>
<reference evidence="2" key="1">
    <citation type="submission" date="2015-12" db="EMBL/GenBank/DDBJ databases">
        <title>Genome sequence of a biocontrol rhizobacterium Chryseobacterium kwangjuense strain KJ1R5 isolated from pepper (Capsicum annuum L.).</title>
        <authorList>
            <person name="Jeong J.-J."/>
            <person name="Park H."/>
            <person name="Mannaa M."/>
            <person name="Sang M.K."/>
            <person name="Choi I.-G."/>
            <person name="Kim K.D."/>
        </authorList>
    </citation>
    <scope>NUCLEOTIDE SEQUENCE [LARGE SCALE GENOMIC DNA]</scope>
    <source>
        <strain evidence="2">KJ1R5</strain>
    </source>
</reference>
<protein>
    <submittedName>
        <fullName evidence="1">Uncharacterized protein</fullName>
    </submittedName>
</protein>
<accession>A0A135WJJ7</accession>
<comment type="caution">
    <text evidence="1">The sequence shown here is derived from an EMBL/GenBank/DDBJ whole genome shotgun (WGS) entry which is preliminary data.</text>
</comment>
<dbReference type="EMBL" id="LPUR01000001">
    <property type="protein sequence ID" value="KXH84952.1"/>
    <property type="molecule type" value="Genomic_DNA"/>
</dbReference>
<gene>
    <name evidence="1" type="ORF">AU378_04130</name>
</gene>
<proteinExistence type="predicted"/>
<organism evidence="1 2">
    <name type="scientific">Chryseobacterium kwangjuense</name>
    <dbReference type="NCBI Taxonomy" id="267125"/>
    <lineage>
        <taxon>Bacteria</taxon>
        <taxon>Pseudomonadati</taxon>
        <taxon>Bacteroidota</taxon>
        <taxon>Flavobacteriia</taxon>
        <taxon>Flavobacteriales</taxon>
        <taxon>Weeksellaceae</taxon>
        <taxon>Chryseobacterium group</taxon>
        <taxon>Chryseobacterium</taxon>
    </lineage>
</organism>
<evidence type="ECO:0000313" key="2">
    <source>
        <dbReference type="Proteomes" id="UP000070513"/>
    </source>
</evidence>